<proteinExistence type="predicted"/>
<reference evidence="2 3" key="1">
    <citation type="submission" date="2018-01" db="EMBL/GenBank/DDBJ databases">
        <title>Draft genome sequence of Jiangella sp. GTF31.</title>
        <authorList>
            <person name="Sahin N."/>
            <person name="Ay H."/>
            <person name="Saygin H."/>
        </authorList>
    </citation>
    <scope>NUCLEOTIDE SEQUENCE [LARGE SCALE GENOMIC DNA]</scope>
    <source>
        <strain evidence="2 3">GTF31</strain>
    </source>
</reference>
<keyword evidence="1" id="KW-0472">Membrane</keyword>
<name>A0A2W2BZI1_9ACTN</name>
<keyword evidence="1" id="KW-1133">Transmembrane helix</keyword>
<feature type="transmembrane region" description="Helical" evidence="1">
    <location>
        <begin position="65"/>
        <end position="85"/>
    </location>
</feature>
<feature type="transmembrane region" description="Helical" evidence="1">
    <location>
        <begin position="90"/>
        <end position="108"/>
    </location>
</feature>
<dbReference type="AlphaFoldDB" id="A0A2W2BZI1"/>
<dbReference type="RefSeq" id="WP_111256971.1">
    <property type="nucleotide sequence ID" value="NZ_POTW01000067.1"/>
</dbReference>
<dbReference type="EMBL" id="POTW01000067">
    <property type="protein sequence ID" value="PZF81077.1"/>
    <property type="molecule type" value="Genomic_DNA"/>
</dbReference>
<keyword evidence="3" id="KW-1185">Reference proteome</keyword>
<feature type="transmembrane region" description="Helical" evidence="1">
    <location>
        <begin position="128"/>
        <end position="147"/>
    </location>
</feature>
<evidence type="ECO:0000313" key="3">
    <source>
        <dbReference type="Proteomes" id="UP000248764"/>
    </source>
</evidence>
<protein>
    <submittedName>
        <fullName evidence="2">Uncharacterized protein</fullName>
    </submittedName>
</protein>
<accession>A0A2W2BZI1</accession>
<comment type="caution">
    <text evidence="2">The sequence shown here is derived from an EMBL/GenBank/DDBJ whole genome shotgun (WGS) entry which is preliminary data.</text>
</comment>
<sequence>MSDEERARWLDVRLGRRAIGALIAGAGSLLCALSAYLSWYGGRAPHDLPIRHLASTGAPGLADGYWTSVAAPLAVVGALGILGALVRFRFLLVLAWMVGVATLVLWGLMRVIGDATDATTGGVDAGSGVWVCAFGVLALLVGIIVMGPRKEEVDAPLSMFGDDE</sequence>
<dbReference type="Proteomes" id="UP000248764">
    <property type="component" value="Unassembled WGS sequence"/>
</dbReference>
<feature type="transmembrane region" description="Helical" evidence="1">
    <location>
        <begin position="21"/>
        <end position="39"/>
    </location>
</feature>
<keyword evidence="1" id="KW-0812">Transmembrane</keyword>
<evidence type="ECO:0000256" key="1">
    <source>
        <dbReference type="SAM" id="Phobius"/>
    </source>
</evidence>
<organism evidence="2 3">
    <name type="scientific">Jiangella anatolica</name>
    <dbReference type="NCBI Taxonomy" id="2670374"/>
    <lineage>
        <taxon>Bacteria</taxon>
        <taxon>Bacillati</taxon>
        <taxon>Actinomycetota</taxon>
        <taxon>Actinomycetes</taxon>
        <taxon>Jiangellales</taxon>
        <taxon>Jiangellaceae</taxon>
        <taxon>Jiangella</taxon>
    </lineage>
</organism>
<gene>
    <name evidence="2" type="ORF">C1I92_22910</name>
</gene>
<evidence type="ECO:0000313" key="2">
    <source>
        <dbReference type="EMBL" id="PZF81077.1"/>
    </source>
</evidence>